<keyword evidence="3" id="KW-1185">Reference proteome</keyword>
<evidence type="ECO:0000313" key="3">
    <source>
        <dbReference type="Proteomes" id="UP000604046"/>
    </source>
</evidence>
<dbReference type="Proteomes" id="UP000604046">
    <property type="component" value="Unassembled WGS sequence"/>
</dbReference>
<organism evidence="2 3">
    <name type="scientific">Symbiodinium natans</name>
    <dbReference type="NCBI Taxonomy" id="878477"/>
    <lineage>
        <taxon>Eukaryota</taxon>
        <taxon>Sar</taxon>
        <taxon>Alveolata</taxon>
        <taxon>Dinophyceae</taxon>
        <taxon>Suessiales</taxon>
        <taxon>Symbiodiniaceae</taxon>
        <taxon>Symbiodinium</taxon>
    </lineage>
</organism>
<evidence type="ECO:0000313" key="2">
    <source>
        <dbReference type="EMBL" id="CAE7334685.1"/>
    </source>
</evidence>
<evidence type="ECO:0000256" key="1">
    <source>
        <dbReference type="SAM" id="MobiDB-lite"/>
    </source>
</evidence>
<gene>
    <name evidence="2" type="primary">aurkb-a</name>
    <name evidence="2" type="ORF">SNAT2548_LOCUS17507</name>
</gene>
<reference evidence="2" key="1">
    <citation type="submission" date="2021-02" db="EMBL/GenBank/DDBJ databases">
        <authorList>
            <person name="Dougan E. K."/>
            <person name="Rhodes N."/>
            <person name="Thang M."/>
            <person name="Chan C."/>
        </authorList>
    </citation>
    <scope>NUCLEOTIDE SEQUENCE</scope>
</reference>
<sequence>MDTYHDCIKSLCKKAPEKRLTAAQAMQHAFVRKFFSPAVPAAPAKKELQEDAGRPSVEARHLARENEILENEKMELVLAKSRKETELFNLTNELEDRVADLKKEQNLLREVQEKLRELQDMEQKQREELGEADPSIRPL</sequence>
<dbReference type="EMBL" id="CAJNDS010002113">
    <property type="protein sequence ID" value="CAE7334685.1"/>
    <property type="molecule type" value="Genomic_DNA"/>
</dbReference>
<protein>
    <submittedName>
        <fullName evidence="2">Aurkb-a protein</fullName>
    </submittedName>
</protein>
<accession>A0A812P3L2</accession>
<proteinExistence type="predicted"/>
<name>A0A812P3L2_9DINO</name>
<feature type="compositionally biased region" description="Basic and acidic residues" evidence="1">
    <location>
        <begin position="119"/>
        <end position="129"/>
    </location>
</feature>
<feature type="region of interest" description="Disordered" evidence="1">
    <location>
        <begin position="119"/>
        <end position="139"/>
    </location>
</feature>
<comment type="caution">
    <text evidence="2">The sequence shown here is derived from an EMBL/GenBank/DDBJ whole genome shotgun (WGS) entry which is preliminary data.</text>
</comment>
<dbReference type="AlphaFoldDB" id="A0A812P3L2"/>